<dbReference type="AlphaFoldDB" id="A0AAV8VHI1"/>
<protein>
    <submittedName>
        <fullName evidence="1">Uncharacterized protein</fullName>
    </submittedName>
</protein>
<gene>
    <name evidence="1" type="ORF">NQ315_002693</name>
</gene>
<name>A0AAV8VHI1_9CUCU</name>
<proteinExistence type="predicted"/>
<accession>A0AAV8VHI1</accession>
<dbReference type="Proteomes" id="UP001159042">
    <property type="component" value="Unassembled WGS sequence"/>
</dbReference>
<reference evidence="1 2" key="1">
    <citation type="journal article" date="2023" name="Insect Mol. Biol.">
        <title>Genome sequencing provides insights into the evolution of gene families encoding plant cell wall-degrading enzymes in longhorned beetles.</title>
        <authorList>
            <person name="Shin N.R."/>
            <person name="Okamura Y."/>
            <person name="Kirsch R."/>
            <person name="Pauchet Y."/>
        </authorList>
    </citation>
    <scope>NUCLEOTIDE SEQUENCE [LARGE SCALE GENOMIC DNA]</scope>
    <source>
        <strain evidence="1">EAD_L_NR</strain>
    </source>
</reference>
<sequence length="91" mass="10700">MTTLKRHGGWRSSTVPEGYLADSMELKNKTTRMLAGISDEGKCIKVDRLRGFKPNASHYYFPIRKMAFFPKLRFVKFGPQIVFLWNTQHYR</sequence>
<dbReference type="EMBL" id="JANEYG010000087">
    <property type="protein sequence ID" value="KAJ8913787.1"/>
    <property type="molecule type" value="Genomic_DNA"/>
</dbReference>
<evidence type="ECO:0000313" key="1">
    <source>
        <dbReference type="EMBL" id="KAJ8913787.1"/>
    </source>
</evidence>
<keyword evidence="2" id="KW-1185">Reference proteome</keyword>
<organism evidence="1 2">
    <name type="scientific">Exocentrus adspersus</name>
    <dbReference type="NCBI Taxonomy" id="1586481"/>
    <lineage>
        <taxon>Eukaryota</taxon>
        <taxon>Metazoa</taxon>
        <taxon>Ecdysozoa</taxon>
        <taxon>Arthropoda</taxon>
        <taxon>Hexapoda</taxon>
        <taxon>Insecta</taxon>
        <taxon>Pterygota</taxon>
        <taxon>Neoptera</taxon>
        <taxon>Endopterygota</taxon>
        <taxon>Coleoptera</taxon>
        <taxon>Polyphaga</taxon>
        <taxon>Cucujiformia</taxon>
        <taxon>Chrysomeloidea</taxon>
        <taxon>Cerambycidae</taxon>
        <taxon>Lamiinae</taxon>
        <taxon>Acanthocinini</taxon>
        <taxon>Exocentrus</taxon>
    </lineage>
</organism>
<evidence type="ECO:0000313" key="2">
    <source>
        <dbReference type="Proteomes" id="UP001159042"/>
    </source>
</evidence>
<comment type="caution">
    <text evidence="1">The sequence shown here is derived from an EMBL/GenBank/DDBJ whole genome shotgun (WGS) entry which is preliminary data.</text>
</comment>